<feature type="binding site" evidence="5">
    <location>
        <position position="142"/>
    </location>
    <ligand>
        <name>NADP(+)</name>
        <dbReference type="ChEBI" id="CHEBI:58349"/>
    </ligand>
</feature>
<comment type="pathway">
    <text evidence="5">Nucleotide-sugar biosynthesis; GDP-L-fucose biosynthesis via de novo pathway; GDP-L-fucose from GDP-alpha-D-mannose: step 2/2.</text>
</comment>
<dbReference type="GO" id="GO:0016853">
    <property type="term" value="F:isomerase activity"/>
    <property type="evidence" value="ECO:0007669"/>
    <property type="project" value="UniProtKB-KW"/>
</dbReference>
<accession>A0A1M6Y965</accession>
<dbReference type="RefSeq" id="WP_073210889.1">
    <property type="nucleotide sequence ID" value="NZ_FRBD01000025.1"/>
</dbReference>
<dbReference type="Proteomes" id="UP000184130">
    <property type="component" value="Unassembled WGS sequence"/>
</dbReference>
<dbReference type="AlphaFoldDB" id="A0A1M6Y965"/>
<dbReference type="GO" id="GO:0050577">
    <property type="term" value="F:GDP-L-fucose synthase activity"/>
    <property type="evidence" value="ECO:0007669"/>
    <property type="project" value="UniProtKB-UniRule"/>
</dbReference>
<dbReference type="UniPathway" id="UPA00128">
    <property type="reaction ID" value="UER00191"/>
</dbReference>
<dbReference type="InterPro" id="IPR028614">
    <property type="entry name" value="GDP_fucose/colitose_synth"/>
</dbReference>
<evidence type="ECO:0000256" key="1">
    <source>
        <dbReference type="ARBA" id="ARBA00005959"/>
    </source>
</evidence>
<feature type="binding site" evidence="5">
    <location>
        <begin position="165"/>
        <end position="168"/>
    </location>
    <ligand>
        <name>NADP(+)</name>
        <dbReference type="ChEBI" id="CHEBI:58349"/>
    </ligand>
</feature>
<dbReference type="GO" id="GO:0042351">
    <property type="term" value="P:'de novo' GDP-L-fucose biosynthetic process"/>
    <property type="evidence" value="ECO:0007669"/>
    <property type="project" value="UniProtKB-UniRule"/>
</dbReference>
<keyword evidence="5" id="KW-0511">Multifunctional enzyme</keyword>
<dbReference type="OrthoDB" id="9811425at2"/>
<evidence type="ECO:0000256" key="6">
    <source>
        <dbReference type="SAM" id="Phobius"/>
    </source>
</evidence>
<comment type="function">
    <text evidence="5">Catalyzes the two-step NADP-dependent conversion of GDP-4-dehydro-6-deoxy-D-mannose to GDP-fucose, involving an epimerase and a reductase reaction.</text>
</comment>
<comment type="catalytic activity">
    <reaction evidence="5">
        <text>GDP-beta-L-fucose + NADP(+) = GDP-4-dehydro-alpha-D-rhamnose + NADPH + H(+)</text>
        <dbReference type="Rhea" id="RHEA:18885"/>
        <dbReference type="ChEBI" id="CHEBI:15378"/>
        <dbReference type="ChEBI" id="CHEBI:57273"/>
        <dbReference type="ChEBI" id="CHEBI:57783"/>
        <dbReference type="ChEBI" id="CHEBI:57964"/>
        <dbReference type="ChEBI" id="CHEBI:58349"/>
        <dbReference type="EC" id="1.1.1.271"/>
    </reaction>
</comment>
<keyword evidence="6" id="KW-1133">Transmembrane helix</keyword>
<protein>
    <recommendedName>
        <fullName evidence="5">GDP-L-fucose synthase</fullName>
        <ecNumber evidence="5">1.1.1.271</ecNumber>
    </recommendedName>
    <alternativeName>
        <fullName evidence="5">GDP-4-keto-6-deoxy-D-mannose-3,5-epimerase-4-reductase</fullName>
    </alternativeName>
</protein>
<dbReference type="FunFam" id="3.40.50.720:FF:000394">
    <property type="entry name" value="GDP-L-fucose synthase"/>
    <property type="match status" value="1"/>
</dbReference>
<evidence type="ECO:0000313" key="9">
    <source>
        <dbReference type="Proteomes" id="UP000184130"/>
    </source>
</evidence>
<feature type="binding site" evidence="5">
    <location>
        <position position="379"/>
    </location>
    <ligand>
        <name>substrate</name>
    </ligand>
</feature>
<evidence type="ECO:0000256" key="5">
    <source>
        <dbReference type="HAMAP-Rule" id="MF_00956"/>
    </source>
</evidence>
<dbReference type="GO" id="GO:0070401">
    <property type="term" value="F:NADP+ binding"/>
    <property type="evidence" value="ECO:0007669"/>
    <property type="project" value="UniProtKB-UniRule"/>
</dbReference>
<feature type="domain" description="NAD-dependent epimerase/dehydratase" evidence="7">
    <location>
        <begin position="265"/>
        <end position="297"/>
    </location>
</feature>
<organism evidence="8 9">
    <name type="scientific">Xylanibacter ruminicola</name>
    <name type="common">Prevotella ruminicola</name>
    <dbReference type="NCBI Taxonomy" id="839"/>
    <lineage>
        <taxon>Bacteria</taxon>
        <taxon>Pseudomonadati</taxon>
        <taxon>Bacteroidota</taxon>
        <taxon>Bacteroidia</taxon>
        <taxon>Bacteroidales</taxon>
        <taxon>Prevotellaceae</taxon>
        <taxon>Xylanibacter</taxon>
    </lineage>
</organism>
<keyword evidence="3 5" id="KW-0560">Oxidoreductase</keyword>
<name>A0A1M6Y965_XYLRU</name>
<dbReference type="InterPro" id="IPR001509">
    <property type="entry name" value="Epimerase_deHydtase"/>
</dbReference>
<dbReference type="PANTHER" id="PTHR43238">
    <property type="entry name" value="GDP-L-FUCOSE SYNTHASE"/>
    <property type="match status" value="1"/>
</dbReference>
<comment type="similarity">
    <text evidence="1 5">Belongs to the NAD(P)-dependent epimerase/dehydratase family. Fucose synthase subfamily.</text>
</comment>
<feature type="site" description="Important for catalytic activity" evidence="5">
    <location>
        <position position="109"/>
    </location>
</feature>
<evidence type="ECO:0000259" key="7">
    <source>
        <dbReference type="Pfam" id="PF01370"/>
    </source>
</evidence>
<dbReference type="EMBL" id="FRBD01000025">
    <property type="protein sequence ID" value="SHL14814.1"/>
    <property type="molecule type" value="Genomic_DNA"/>
</dbReference>
<evidence type="ECO:0000256" key="3">
    <source>
        <dbReference type="ARBA" id="ARBA00023002"/>
    </source>
</evidence>
<proteinExistence type="inferred from homology"/>
<keyword evidence="6" id="KW-0472">Membrane</keyword>
<feature type="binding site" evidence="5">
    <location>
        <position position="189"/>
    </location>
    <ligand>
        <name>substrate</name>
    </ligand>
</feature>
<keyword evidence="4 5" id="KW-0413">Isomerase</keyword>
<dbReference type="HAMAP" id="MF_00956">
    <property type="entry name" value="GDP_fucose_synth"/>
    <property type="match status" value="1"/>
</dbReference>
<keyword evidence="2 5" id="KW-0521">NADP</keyword>
<dbReference type="Pfam" id="PF01370">
    <property type="entry name" value="Epimerase"/>
    <property type="match status" value="2"/>
</dbReference>
<gene>
    <name evidence="5" type="primary">fcl</name>
    <name evidence="8" type="ORF">SAMN05216463_12528</name>
</gene>
<evidence type="ECO:0000256" key="2">
    <source>
        <dbReference type="ARBA" id="ARBA00022857"/>
    </source>
</evidence>
<feature type="binding site" evidence="5">
    <location>
        <begin position="12"/>
        <end position="18"/>
    </location>
    <ligand>
        <name>NADP(+)</name>
        <dbReference type="ChEBI" id="CHEBI:58349"/>
    </ligand>
</feature>
<dbReference type="PANTHER" id="PTHR43238:SF1">
    <property type="entry name" value="GDP-L-FUCOSE SYNTHASE"/>
    <property type="match status" value="1"/>
</dbReference>
<feature type="binding site" evidence="5">
    <location>
        <position position="278"/>
    </location>
    <ligand>
        <name>substrate</name>
    </ligand>
</feature>
<feature type="active site" description="Proton donor/acceptor" evidence="5">
    <location>
        <position position="138"/>
    </location>
</feature>
<evidence type="ECO:0000313" key="8">
    <source>
        <dbReference type="EMBL" id="SHL14814.1"/>
    </source>
</evidence>
<evidence type="ECO:0000256" key="4">
    <source>
        <dbReference type="ARBA" id="ARBA00023235"/>
    </source>
</evidence>
<dbReference type="Gene3D" id="3.40.50.720">
    <property type="entry name" value="NAD(P)-binding Rossmann-like Domain"/>
    <property type="match status" value="2"/>
</dbReference>
<feature type="transmembrane region" description="Helical" evidence="6">
    <location>
        <begin position="60"/>
        <end position="77"/>
    </location>
</feature>
<feature type="binding site" evidence="5">
    <location>
        <position position="181"/>
    </location>
    <ligand>
        <name>NADP(+)</name>
        <dbReference type="ChEBI" id="CHEBI:58349"/>
    </ligand>
</feature>
<dbReference type="InterPro" id="IPR036291">
    <property type="entry name" value="NAD(P)-bd_dom_sf"/>
</dbReference>
<keyword evidence="6" id="KW-0812">Transmembrane</keyword>
<dbReference type="SUPFAM" id="SSF51735">
    <property type="entry name" value="NAD(P)-binding Rossmann-fold domains"/>
    <property type="match status" value="1"/>
</dbReference>
<feature type="binding site" evidence="5">
    <location>
        <begin position="107"/>
        <end position="110"/>
    </location>
    <ligand>
        <name>NADP(+)</name>
        <dbReference type="ChEBI" id="CHEBI:58349"/>
    </ligand>
</feature>
<feature type="domain" description="NAD-dependent epimerase/dehydratase" evidence="7">
    <location>
        <begin position="8"/>
        <end position="194"/>
    </location>
</feature>
<dbReference type="CDD" id="cd05239">
    <property type="entry name" value="GDP_FS_SDR_e"/>
    <property type="match status" value="1"/>
</dbReference>
<dbReference type="EC" id="1.1.1.271" evidence="5"/>
<feature type="site" description="Important for catalytic activity" evidence="5">
    <location>
        <position position="111"/>
    </location>
</feature>
<feature type="binding site" evidence="5">
    <location>
        <position position="271"/>
    </location>
    <ligand>
        <name>substrate</name>
    </ligand>
</feature>
<reference evidence="8 9" key="1">
    <citation type="submission" date="2016-11" db="EMBL/GenBank/DDBJ databases">
        <authorList>
            <person name="Jaros S."/>
            <person name="Januszkiewicz K."/>
            <person name="Wedrychowicz H."/>
        </authorList>
    </citation>
    <scope>NUCLEOTIDE SEQUENCE [LARGE SCALE GENOMIC DNA]</scope>
    <source>
        <strain evidence="8 9">KHT3</strain>
    </source>
</reference>
<sequence>MLNKDSKIYVAGHHGLVGSAIWNNLLQRGFSNLVGRSHKELDLTDQVAVKKFFDEERPDAVVLAAAFVGGIMANSLYRADFIMMNMKIQCNVISEAYAHGVKKLLFLGSTCIYPKNAPQPMKEDCLLTSPLEYTNEEYAIAKIAGLKMCESYNLQYGTNYIAVMPTNLYGPNDNFHLENSHVMPAMMRKIYLAKLIHDGAWDKIAVDLNKRPVTYKLPTSEETARPEGALATEGTQDRQGVEAIVNATSSKEEILTALAQYGIYDNKVVLWGTGTPLREFLWSEDMADASVHVLLNVNFSDIIGIEKYSSVHYGTSTDGAVDRNHSAGRGGAIPKLGEIRNCHINVGTGKELTIRELSELVVKAVGFEGEVEFDTSKPDGTMRKLIDVSKLHSLGWTHKVEIEDGVQKLFEWYKQTL</sequence>